<dbReference type="AlphaFoldDB" id="I3W3C2"/>
<keyword evidence="1" id="KW-0614">Plasmid</keyword>
<organism evidence="1">
    <name type="scientific">Salmonella sp. 14</name>
    <dbReference type="NCBI Taxonomy" id="1179812"/>
    <lineage>
        <taxon>Bacteria</taxon>
        <taxon>Pseudomonadati</taxon>
        <taxon>Pseudomonadota</taxon>
        <taxon>Gammaproteobacteria</taxon>
        <taxon>Enterobacterales</taxon>
        <taxon>Enterobacteriaceae</taxon>
        <taxon>Salmonella</taxon>
    </lineage>
</organism>
<evidence type="ECO:0000313" key="1">
    <source>
        <dbReference type="EMBL" id="AFK90099.1"/>
    </source>
</evidence>
<reference evidence="1" key="1">
    <citation type="submission" date="2012-01" db="EMBL/GenBank/DDBJ databases">
        <authorList>
            <person name="Summers A.O."/>
            <person name="Wireman J."/>
        </authorList>
    </citation>
    <scope>NUCLEOTIDE SEQUENCE</scope>
    <source>
        <strain evidence="1">14</strain>
        <plasmid evidence="1">p14-120</plasmid>
    </source>
</reference>
<dbReference type="EMBL" id="JQ418538">
    <property type="protein sequence ID" value="AFK90099.1"/>
    <property type="molecule type" value="Genomic_DNA"/>
</dbReference>
<protein>
    <submittedName>
        <fullName evidence="1">Uncharacterized protein</fullName>
    </submittedName>
</protein>
<proteinExistence type="predicted"/>
<geneLocation type="plasmid" evidence="1">
    <name>p14-120</name>
</geneLocation>
<accession>I3W3C2</accession>
<sequence>MKSLDCSLDNFRGVLFLRKPSHLCGYRRIMIKEPPEGYSIQANGVEK</sequence>
<name>I3W3C2_9ENTR</name>